<comment type="similarity">
    <text evidence="1">Belongs to the short-chain dehydrogenases/reductases (SDR) family.</text>
</comment>
<dbReference type="SUPFAM" id="SSF51735">
    <property type="entry name" value="NAD(P)-binding Rossmann-fold domains"/>
    <property type="match status" value="1"/>
</dbReference>
<proteinExistence type="inferred from homology"/>
<evidence type="ECO:0000256" key="1">
    <source>
        <dbReference type="ARBA" id="ARBA00006484"/>
    </source>
</evidence>
<dbReference type="PRINTS" id="PR00081">
    <property type="entry name" value="GDHRDH"/>
</dbReference>
<dbReference type="PANTHER" id="PTHR24321:SF8">
    <property type="entry name" value="ESTRADIOL 17-BETA-DEHYDROGENASE 8-RELATED"/>
    <property type="match status" value="1"/>
</dbReference>
<dbReference type="PANTHER" id="PTHR24321">
    <property type="entry name" value="DEHYDROGENASES, SHORT CHAIN"/>
    <property type="match status" value="1"/>
</dbReference>
<dbReference type="InterPro" id="IPR020904">
    <property type="entry name" value="Sc_DH/Rdtase_CS"/>
</dbReference>
<dbReference type="CDD" id="cd05233">
    <property type="entry name" value="SDR_c"/>
    <property type="match status" value="1"/>
</dbReference>
<keyword evidence="2" id="KW-0560">Oxidoreductase</keyword>
<dbReference type="InterPro" id="IPR002347">
    <property type="entry name" value="SDR_fam"/>
</dbReference>
<dbReference type="Gene3D" id="3.40.50.720">
    <property type="entry name" value="NAD(P)-binding Rossmann-like Domain"/>
    <property type="match status" value="1"/>
</dbReference>
<evidence type="ECO:0000313" key="3">
    <source>
        <dbReference type="EMBL" id="CUU55904.1"/>
    </source>
</evidence>
<keyword evidence="4" id="KW-1185">Reference proteome</keyword>
<evidence type="ECO:0000256" key="2">
    <source>
        <dbReference type="ARBA" id="ARBA00023002"/>
    </source>
</evidence>
<dbReference type="PROSITE" id="PS00061">
    <property type="entry name" value="ADH_SHORT"/>
    <property type="match status" value="1"/>
</dbReference>
<dbReference type="EMBL" id="FAOZ01000006">
    <property type="protein sequence ID" value="CUU55904.1"/>
    <property type="molecule type" value="Genomic_DNA"/>
</dbReference>
<gene>
    <name evidence="3" type="ORF">Ga0074812_106159</name>
</gene>
<dbReference type="FunFam" id="3.40.50.720:FF:000084">
    <property type="entry name" value="Short-chain dehydrogenase reductase"/>
    <property type="match status" value="1"/>
</dbReference>
<dbReference type="PRINTS" id="PR00080">
    <property type="entry name" value="SDRFAMILY"/>
</dbReference>
<dbReference type="GO" id="GO:0016491">
    <property type="term" value="F:oxidoreductase activity"/>
    <property type="evidence" value="ECO:0007669"/>
    <property type="project" value="UniProtKB-KW"/>
</dbReference>
<dbReference type="InterPro" id="IPR036291">
    <property type="entry name" value="NAD(P)-bd_dom_sf"/>
</dbReference>
<evidence type="ECO:0000313" key="4">
    <source>
        <dbReference type="Proteomes" id="UP000198802"/>
    </source>
</evidence>
<protein>
    <submittedName>
        <fullName evidence="3">NAD(P)-dependent dehydrogenase, short-chain alcohol dehydrogenase family</fullName>
    </submittedName>
</protein>
<reference evidence="4" key="1">
    <citation type="submission" date="2015-11" db="EMBL/GenBank/DDBJ databases">
        <authorList>
            <person name="Varghese N."/>
        </authorList>
    </citation>
    <scope>NUCLEOTIDE SEQUENCE [LARGE SCALE GENOMIC DNA]</scope>
    <source>
        <strain evidence="4">DSM 45899</strain>
    </source>
</reference>
<dbReference type="RefSeq" id="WP_091275109.1">
    <property type="nucleotide sequence ID" value="NZ_FAOZ01000006.1"/>
</dbReference>
<sequence>MTHRVAIVTGGARGQGAAVVRRLRTQDYAVVAMDLTTPESNDPLVVDCQGDVRSENDWGRAVEIAVERFGALHVLVNNAGVLRSGSIPEETADGMRALWEINCLGAFLGVQVALPALRAAAKDHDAAVVNTLSVAAVRGFANHSAYTSSKFALRGFTQSAAKELSRDRIRVNAVVPGPIATPMLDPSTADRLGKELPLGRAGTAQDVAEVVAFLASPAASFITGSEYAVDGGQLM</sequence>
<dbReference type="Proteomes" id="UP000198802">
    <property type="component" value="Unassembled WGS sequence"/>
</dbReference>
<organism evidence="3 4">
    <name type="scientific">Parafrankia irregularis</name>
    <dbReference type="NCBI Taxonomy" id="795642"/>
    <lineage>
        <taxon>Bacteria</taxon>
        <taxon>Bacillati</taxon>
        <taxon>Actinomycetota</taxon>
        <taxon>Actinomycetes</taxon>
        <taxon>Frankiales</taxon>
        <taxon>Frankiaceae</taxon>
        <taxon>Parafrankia</taxon>
    </lineage>
</organism>
<dbReference type="AlphaFoldDB" id="A0A0S4QK36"/>
<name>A0A0S4QK36_9ACTN</name>
<dbReference type="Pfam" id="PF13561">
    <property type="entry name" value="adh_short_C2"/>
    <property type="match status" value="1"/>
</dbReference>
<accession>A0A0S4QK36</accession>